<accession>A0A238KUD0</accession>
<keyword evidence="2" id="KW-1185">Reference proteome</keyword>
<reference evidence="1 2" key="1">
    <citation type="submission" date="2017-05" db="EMBL/GenBank/DDBJ databases">
        <authorList>
            <person name="Song R."/>
            <person name="Chenine A.L."/>
            <person name="Ruprecht R.M."/>
        </authorList>
    </citation>
    <scope>NUCLEOTIDE SEQUENCE [LARGE SCALE GENOMIC DNA]</scope>
    <source>
        <strain evidence="1 2">CECT 8663</strain>
    </source>
</reference>
<gene>
    <name evidence="1" type="ORF">PEV8663_03081</name>
</gene>
<proteinExistence type="predicted"/>
<protein>
    <submittedName>
        <fullName evidence="1">Uncharacterized protein</fullName>
    </submittedName>
</protein>
<dbReference type="EMBL" id="FXYH01000012">
    <property type="protein sequence ID" value="SMX45656.1"/>
    <property type="molecule type" value="Genomic_DNA"/>
</dbReference>
<sequence>MAAPDKVDKAFTKAVRVFSITCVASLELVPSPVPINGSVSAKACAPYAIFKELSAEAALVWSWSICAWEIVIKTAYLN</sequence>
<dbReference type="AlphaFoldDB" id="A0A238KUD0"/>
<organism evidence="1 2">
    <name type="scientific">Pelagimonas varians</name>
    <dbReference type="NCBI Taxonomy" id="696760"/>
    <lineage>
        <taxon>Bacteria</taxon>
        <taxon>Pseudomonadati</taxon>
        <taxon>Pseudomonadota</taxon>
        <taxon>Alphaproteobacteria</taxon>
        <taxon>Rhodobacterales</taxon>
        <taxon>Roseobacteraceae</taxon>
        <taxon>Pelagimonas</taxon>
    </lineage>
</organism>
<dbReference type="Proteomes" id="UP000220836">
    <property type="component" value="Unassembled WGS sequence"/>
</dbReference>
<evidence type="ECO:0000313" key="2">
    <source>
        <dbReference type="Proteomes" id="UP000220836"/>
    </source>
</evidence>
<name>A0A238KUD0_9RHOB</name>
<evidence type="ECO:0000313" key="1">
    <source>
        <dbReference type="EMBL" id="SMX45656.1"/>
    </source>
</evidence>